<evidence type="ECO:0000256" key="1">
    <source>
        <dbReference type="SAM" id="SignalP"/>
    </source>
</evidence>
<gene>
    <name evidence="2" type="ORF">IAD26_07030</name>
</gene>
<protein>
    <submittedName>
        <fullName evidence="2">Uncharacterized protein</fullName>
    </submittedName>
</protein>
<comment type="caution">
    <text evidence="2">The sequence shown here is derived from an EMBL/GenBank/DDBJ whole genome shotgun (WGS) entry which is preliminary data.</text>
</comment>
<evidence type="ECO:0000313" key="2">
    <source>
        <dbReference type="EMBL" id="HIU92868.1"/>
    </source>
</evidence>
<dbReference type="EMBL" id="DVOD01000052">
    <property type="protein sequence ID" value="HIU92868.1"/>
    <property type="molecule type" value="Genomic_DNA"/>
</dbReference>
<sequence length="153" mass="17248">MNVSIITLVIFLLMQSVMICTAHAAASIGSDIKNIQKNGNMIGTYNTKSNISVIEYDTFGSETGYYIDDAFGMTTKYDKLGNVVSKYKTNQQGKTYLYDKYNHVVGYFKAVSKYKTMLYDKDGTPVGYFSTDGSGYVKKYDMDGNHLNTYKKR</sequence>
<evidence type="ECO:0000313" key="3">
    <source>
        <dbReference type="Proteomes" id="UP000886748"/>
    </source>
</evidence>
<keyword evidence="1" id="KW-0732">Signal</keyword>
<reference evidence="2" key="2">
    <citation type="journal article" date="2021" name="PeerJ">
        <title>Extensive microbial diversity within the chicken gut microbiome revealed by metagenomics and culture.</title>
        <authorList>
            <person name="Gilroy R."/>
            <person name="Ravi A."/>
            <person name="Getino M."/>
            <person name="Pursley I."/>
            <person name="Horton D.L."/>
            <person name="Alikhan N.F."/>
            <person name="Baker D."/>
            <person name="Gharbi K."/>
            <person name="Hall N."/>
            <person name="Watson M."/>
            <person name="Adriaenssens E.M."/>
            <person name="Foster-Nyarko E."/>
            <person name="Jarju S."/>
            <person name="Secka A."/>
            <person name="Antonio M."/>
            <person name="Oren A."/>
            <person name="Chaudhuri R.R."/>
            <person name="La Ragione R."/>
            <person name="Hildebrand F."/>
            <person name="Pallen M.J."/>
        </authorList>
    </citation>
    <scope>NUCLEOTIDE SEQUENCE</scope>
    <source>
        <strain evidence="2">CHK154-7741</strain>
    </source>
</reference>
<name>A0A9D1N1C5_9CLOT</name>
<dbReference type="AlphaFoldDB" id="A0A9D1N1C5"/>
<proteinExistence type="predicted"/>
<feature type="chain" id="PRO_5038845929" evidence="1">
    <location>
        <begin position="25"/>
        <end position="153"/>
    </location>
</feature>
<accession>A0A9D1N1C5</accession>
<dbReference type="Proteomes" id="UP000886748">
    <property type="component" value="Unassembled WGS sequence"/>
</dbReference>
<organism evidence="2 3">
    <name type="scientific">Candidatus Limenecus avicola</name>
    <dbReference type="NCBI Taxonomy" id="2840847"/>
    <lineage>
        <taxon>Bacteria</taxon>
        <taxon>Bacillati</taxon>
        <taxon>Bacillota</taxon>
        <taxon>Clostridia</taxon>
        <taxon>Eubacteriales</taxon>
        <taxon>Clostridiaceae</taxon>
        <taxon>Clostridiaceae incertae sedis</taxon>
        <taxon>Candidatus Limenecus</taxon>
    </lineage>
</organism>
<feature type="signal peptide" evidence="1">
    <location>
        <begin position="1"/>
        <end position="24"/>
    </location>
</feature>
<reference evidence="2" key="1">
    <citation type="submission" date="2020-10" db="EMBL/GenBank/DDBJ databases">
        <authorList>
            <person name="Gilroy R."/>
        </authorList>
    </citation>
    <scope>NUCLEOTIDE SEQUENCE</scope>
    <source>
        <strain evidence="2">CHK154-7741</strain>
    </source>
</reference>